<dbReference type="EMBL" id="KV441550">
    <property type="protein sequence ID" value="OAG08920.1"/>
    <property type="molecule type" value="Genomic_DNA"/>
</dbReference>
<dbReference type="PRINTS" id="PR00707">
    <property type="entry name" value="UBCTHYDRLASE"/>
</dbReference>
<organism evidence="10 11">
    <name type="scientific">Paraphaeosphaeria sporulosa</name>
    <dbReference type="NCBI Taxonomy" id="1460663"/>
    <lineage>
        <taxon>Eukaryota</taxon>
        <taxon>Fungi</taxon>
        <taxon>Dikarya</taxon>
        <taxon>Ascomycota</taxon>
        <taxon>Pezizomycotina</taxon>
        <taxon>Dothideomycetes</taxon>
        <taxon>Pleosporomycetidae</taxon>
        <taxon>Pleosporales</taxon>
        <taxon>Massarineae</taxon>
        <taxon>Didymosphaeriaceae</taxon>
        <taxon>Paraphaeosphaeria</taxon>
    </lineage>
</organism>
<gene>
    <name evidence="10" type="ORF">CC84DRAFT_1141983</name>
</gene>
<dbReference type="InterPro" id="IPR036959">
    <property type="entry name" value="Peptidase_C12_UCH_sf"/>
</dbReference>
<evidence type="ECO:0000256" key="5">
    <source>
        <dbReference type="ARBA" id="ARBA00022801"/>
    </source>
</evidence>
<dbReference type="GO" id="GO:0016579">
    <property type="term" value="P:protein deubiquitination"/>
    <property type="evidence" value="ECO:0007669"/>
    <property type="project" value="TreeGrafter"/>
</dbReference>
<dbReference type="AlphaFoldDB" id="A0A177CPW1"/>
<dbReference type="GeneID" id="28759830"/>
<evidence type="ECO:0000259" key="9">
    <source>
        <dbReference type="PROSITE" id="PS52048"/>
    </source>
</evidence>
<dbReference type="PANTHER" id="PTHR10589">
    <property type="entry name" value="UBIQUITIN CARBOXYL-TERMINAL HYDROLASE"/>
    <property type="match status" value="1"/>
</dbReference>
<dbReference type="InParanoid" id="A0A177CPW1"/>
<evidence type="ECO:0000313" key="11">
    <source>
        <dbReference type="Proteomes" id="UP000077069"/>
    </source>
</evidence>
<dbReference type="PROSITE" id="PS52048">
    <property type="entry name" value="UCH_DOMAIN"/>
    <property type="match status" value="1"/>
</dbReference>
<dbReference type="Pfam" id="PF01088">
    <property type="entry name" value="Peptidase_C12"/>
    <property type="match status" value="1"/>
</dbReference>
<keyword evidence="5 7" id="KW-0378">Hydrolase</keyword>
<dbReference type="STRING" id="1460663.A0A177CPW1"/>
<evidence type="ECO:0000313" key="10">
    <source>
        <dbReference type="EMBL" id="OAG08920.1"/>
    </source>
</evidence>
<evidence type="ECO:0000256" key="4">
    <source>
        <dbReference type="ARBA" id="ARBA00022786"/>
    </source>
</evidence>
<dbReference type="SUPFAM" id="SSF54001">
    <property type="entry name" value="Cysteine proteinases"/>
    <property type="match status" value="1"/>
</dbReference>
<dbReference type="OrthoDB" id="427186at2759"/>
<dbReference type="InterPro" id="IPR038765">
    <property type="entry name" value="Papain-like_cys_pep_sf"/>
</dbReference>
<evidence type="ECO:0000256" key="7">
    <source>
        <dbReference type="PROSITE-ProRule" id="PRU01393"/>
    </source>
</evidence>
<evidence type="ECO:0000256" key="2">
    <source>
        <dbReference type="ARBA" id="ARBA00009326"/>
    </source>
</evidence>
<dbReference type="PANTHER" id="PTHR10589:SF17">
    <property type="entry name" value="UBIQUITIN CARBOXYL-TERMINAL HYDROLASE"/>
    <property type="match status" value="1"/>
</dbReference>
<feature type="active site" description="Nucleophile" evidence="7">
    <location>
        <position position="98"/>
    </location>
</feature>
<protein>
    <recommendedName>
        <fullName evidence="8">Ubiquitin carboxyl-terminal hydrolase</fullName>
        <ecNumber evidence="8">3.4.19.12</ecNumber>
    </recommendedName>
</protein>
<dbReference type="GO" id="GO:0006511">
    <property type="term" value="P:ubiquitin-dependent protein catabolic process"/>
    <property type="evidence" value="ECO:0007669"/>
    <property type="project" value="UniProtKB-UniRule"/>
</dbReference>
<feature type="active site" description="Proton donor" evidence="7">
    <location>
        <position position="173"/>
    </location>
</feature>
<keyword evidence="11" id="KW-1185">Reference proteome</keyword>
<evidence type="ECO:0000256" key="8">
    <source>
        <dbReference type="RuleBase" id="RU361215"/>
    </source>
</evidence>
<evidence type="ECO:0000256" key="1">
    <source>
        <dbReference type="ARBA" id="ARBA00000707"/>
    </source>
</evidence>
<accession>A0A177CPW1</accession>
<dbReference type="InterPro" id="IPR001578">
    <property type="entry name" value="Peptidase_C12_UCH"/>
</dbReference>
<dbReference type="Proteomes" id="UP000077069">
    <property type="component" value="Unassembled WGS sequence"/>
</dbReference>
<proteinExistence type="inferred from homology"/>
<feature type="domain" description="UCH catalytic" evidence="9">
    <location>
        <begin position="9"/>
        <end position="240"/>
    </location>
</feature>
<keyword evidence="4 7" id="KW-0833">Ubl conjugation pathway</keyword>
<comment type="similarity">
    <text evidence="2 7 8">Belongs to the peptidase C12 family.</text>
</comment>
<dbReference type="EC" id="3.4.19.12" evidence="8"/>
<keyword evidence="3 7" id="KW-0645">Protease</keyword>
<feature type="site" description="Transition state stabilizer" evidence="7">
    <location>
        <position position="92"/>
    </location>
</feature>
<dbReference type="RefSeq" id="XP_018039285.1">
    <property type="nucleotide sequence ID" value="XM_018176344.1"/>
</dbReference>
<dbReference type="GO" id="GO:0005737">
    <property type="term" value="C:cytoplasm"/>
    <property type="evidence" value="ECO:0007669"/>
    <property type="project" value="TreeGrafter"/>
</dbReference>
<dbReference type="CDD" id="cd09616">
    <property type="entry name" value="Peptidase_C12_UCH_L1_L3"/>
    <property type="match status" value="1"/>
</dbReference>
<evidence type="ECO:0000256" key="6">
    <source>
        <dbReference type="ARBA" id="ARBA00022807"/>
    </source>
</evidence>
<dbReference type="FunCoup" id="A0A177CPW1">
    <property type="interactions" value="549"/>
</dbReference>
<reference evidence="10 11" key="1">
    <citation type="submission" date="2016-05" db="EMBL/GenBank/DDBJ databases">
        <title>Comparative analysis of secretome profiles of manganese(II)-oxidizing ascomycete fungi.</title>
        <authorList>
            <consortium name="DOE Joint Genome Institute"/>
            <person name="Zeiner C.A."/>
            <person name="Purvine S.O."/>
            <person name="Zink E.M."/>
            <person name="Wu S."/>
            <person name="Pasa-Tolic L."/>
            <person name="Chaput D.L."/>
            <person name="Haridas S."/>
            <person name="Grigoriev I.V."/>
            <person name="Santelli C.M."/>
            <person name="Hansel C.M."/>
        </authorList>
    </citation>
    <scope>NUCLEOTIDE SEQUENCE [LARGE SCALE GENOMIC DNA]</scope>
    <source>
        <strain evidence="10 11">AP3s5-JAC2a</strain>
    </source>
</reference>
<dbReference type="GO" id="GO:0004843">
    <property type="term" value="F:cysteine-type deubiquitinase activity"/>
    <property type="evidence" value="ECO:0007669"/>
    <property type="project" value="UniProtKB-UniRule"/>
</dbReference>
<feature type="site" description="Important for enzyme activity" evidence="7">
    <location>
        <position position="190"/>
    </location>
</feature>
<dbReference type="Gene3D" id="3.40.532.10">
    <property type="entry name" value="Peptidase C12, ubiquitin carboxyl-terminal hydrolase"/>
    <property type="match status" value="1"/>
</dbReference>
<keyword evidence="6 7" id="KW-0788">Thiol protease</keyword>
<name>A0A177CPW1_9PLEO</name>
<sequence length="244" mass="26883">MAPPKYTKHFIPLESDPLIFTQLIHALGASPALRFKDVLSLDEPSLFPNPALALILTFPTTADYEERRATEAASQKPQAGGHEDGDVLWFKQTINNACGLYAILHAAANGEGTRYIQPNSTLSKLLEECASLSSDERARYLEGSIEIEAAYRNAAEQGESEVSENPEDEVNFHYVCFTKDVKGKVIWELDGDKMGPVKRGEDMGSGEDMLGETGRRVIRERMREEGGGENVAFSLMALMVELEG</sequence>
<evidence type="ECO:0000256" key="3">
    <source>
        <dbReference type="ARBA" id="ARBA00022670"/>
    </source>
</evidence>
<comment type="catalytic activity">
    <reaction evidence="1 7 8">
        <text>Thiol-dependent hydrolysis of ester, thioester, amide, peptide and isopeptide bonds formed by the C-terminal Gly of ubiquitin (a 76-residue protein attached to proteins as an intracellular targeting signal).</text>
        <dbReference type="EC" id="3.4.19.12"/>
    </reaction>
</comment>